<keyword evidence="6 11" id="KW-0548">Nucleotidyltransferase</keyword>
<evidence type="ECO:0000256" key="4">
    <source>
        <dbReference type="ARBA" id="ARBA00022642"/>
    </source>
</evidence>
<evidence type="ECO:0000256" key="10">
    <source>
        <dbReference type="ARBA" id="ARBA00048721"/>
    </source>
</evidence>
<dbReference type="Pfam" id="PF01467">
    <property type="entry name" value="CTP_transf_like"/>
    <property type="match status" value="1"/>
</dbReference>
<dbReference type="InterPro" id="IPR014729">
    <property type="entry name" value="Rossmann-like_a/b/a_fold"/>
</dbReference>
<evidence type="ECO:0000313" key="14">
    <source>
        <dbReference type="Proteomes" id="UP001595607"/>
    </source>
</evidence>
<protein>
    <recommendedName>
        <fullName evidence="11">Probable nicotinate-nucleotide adenylyltransferase</fullName>
        <ecNumber evidence="11">2.7.7.18</ecNumber>
    </recommendedName>
    <alternativeName>
        <fullName evidence="11">Deamido-NAD(+) diphosphorylase</fullName>
    </alternativeName>
    <alternativeName>
        <fullName evidence="11">Deamido-NAD(+) pyrophosphorylase</fullName>
    </alternativeName>
    <alternativeName>
        <fullName evidence="11">Nicotinate mononucleotide adenylyltransferase</fullName>
        <shortName evidence="11">NaMN adenylyltransferase</shortName>
    </alternativeName>
</protein>
<comment type="caution">
    <text evidence="13">The sequence shown here is derived from an EMBL/GenBank/DDBJ whole genome shotgun (WGS) entry which is preliminary data.</text>
</comment>
<keyword evidence="7 11" id="KW-0547">Nucleotide-binding</keyword>
<evidence type="ECO:0000256" key="3">
    <source>
        <dbReference type="ARBA" id="ARBA00009014"/>
    </source>
</evidence>
<dbReference type="EMBL" id="JBHRVA010000003">
    <property type="protein sequence ID" value="MFC3303879.1"/>
    <property type="molecule type" value="Genomic_DNA"/>
</dbReference>
<dbReference type="Gene3D" id="3.40.50.620">
    <property type="entry name" value="HUPs"/>
    <property type="match status" value="1"/>
</dbReference>
<dbReference type="CDD" id="cd02165">
    <property type="entry name" value="NMNAT"/>
    <property type="match status" value="1"/>
</dbReference>
<evidence type="ECO:0000256" key="6">
    <source>
        <dbReference type="ARBA" id="ARBA00022695"/>
    </source>
</evidence>
<proteinExistence type="inferred from homology"/>
<keyword evidence="14" id="KW-1185">Reference proteome</keyword>
<dbReference type="InterPro" id="IPR005248">
    <property type="entry name" value="NadD/NMNAT"/>
</dbReference>
<accession>A0ABV7MEJ7</accession>
<keyword evidence="8 11" id="KW-0067">ATP-binding</keyword>
<sequence length="200" mass="22245">MSRTAIGLLGGSFNPPHSGHRALVRHAMKRLHLRGMRVLVSPQNPLKSAGDYAPLEERIAATREMMRGLPNVRVEPEAAEGPTFAVDSIAKRVLREPHTDFIYVMGADSFAGLHRWRRWQALMEMVPIAVVSRPGFRLEALQSPAARAFAKAQVPERLALTLHRRTAPAWCFLTGLDREESSTAIRAREDPSKFGMESAT</sequence>
<comment type="catalytic activity">
    <reaction evidence="10 11">
        <text>nicotinate beta-D-ribonucleotide + ATP + H(+) = deamido-NAD(+) + diphosphate</text>
        <dbReference type="Rhea" id="RHEA:22860"/>
        <dbReference type="ChEBI" id="CHEBI:15378"/>
        <dbReference type="ChEBI" id="CHEBI:30616"/>
        <dbReference type="ChEBI" id="CHEBI:33019"/>
        <dbReference type="ChEBI" id="CHEBI:57502"/>
        <dbReference type="ChEBI" id="CHEBI:58437"/>
        <dbReference type="EC" id="2.7.7.18"/>
    </reaction>
</comment>
<evidence type="ECO:0000256" key="8">
    <source>
        <dbReference type="ARBA" id="ARBA00022840"/>
    </source>
</evidence>
<evidence type="ECO:0000256" key="7">
    <source>
        <dbReference type="ARBA" id="ARBA00022741"/>
    </source>
</evidence>
<name>A0ABV7MEJ7_9PROT</name>
<dbReference type="SUPFAM" id="SSF52374">
    <property type="entry name" value="Nucleotidylyl transferase"/>
    <property type="match status" value="1"/>
</dbReference>
<keyword evidence="9 11" id="KW-0520">NAD</keyword>
<dbReference type="InterPro" id="IPR004821">
    <property type="entry name" value="Cyt_trans-like"/>
</dbReference>
<gene>
    <name evidence="11" type="primary">nadD</name>
    <name evidence="13" type="ORF">ACFONP_14195</name>
</gene>
<evidence type="ECO:0000256" key="5">
    <source>
        <dbReference type="ARBA" id="ARBA00022679"/>
    </source>
</evidence>
<keyword evidence="5 11" id="KW-0808">Transferase</keyword>
<comment type="function">
    <text evidence="1 11">Catalyzes the reversible adenylation of nicotinate mononucleotide (NaMN) to nicotinic acid adenine dinucleotide (NaAD).</text>
</comment>
<dbReference type="GO" id="GO:0004515">
    <property type="term" value="F:nicotinate-nucleotide adenylyltransferase activity"/>
    <property type="evidence" value="ECO:0007669"/>
    <property type="project" value="UniProtKB-EC"/>
</dbReference>
<keyword evidence="4 11" id="KW-0662">Pyridine nucleotide biosynthesis</keyword>
<evidence type="ECO:0000313" key="13">
    <source>
        <dbReference type="EMBL" id="MFC3303879.1"/>
    </source>
</evidence>
<comment type="similarity">
    <text evidence="3 11">Belongs to the NadD family.</text>
</comment>
<reference evidence="14" key="1">
    <citation type="journal article" date="2019" name="Int. J. Syst. Evol. Microbiol.">
        <title>The Global Catalogue of Microorganisms (GCM) 10K type strain sequencing project: providing services to taxonomists for standard genome sequencing and annotation.</title>
        <authorList>
            <consortium name="The Broad Institute Genomics Platform"/>
            <consortium name="The Broad Institute Genome Sequencing Center for Infectious Disease"/>
            <person name="Wu L."/>
            <person name="Ma J."/>
        </authorList>
    </citation>
    <scope>NUCLEOTIDE SEQUENCE [LARGE SCALE GENOMIC DNA]</scope>
    <source>
        <strain evidence="14">KCTC 22245</strain>
    </source>
</reference>
<evidence type="ECO:0000259" key="12">
    <source>
        <dbReference type="Pfam" id="PF01467"/>
    </source>
</evidence>
<dbReference type="HAMAP" id="MF_00244">
    <property type="entry name" value="NaMN_adenylyltr"/>
    <property type="match status" value="1"/>
</dbReference>
<dbReference type="EC" id="2.7.7.18" evidence="11"/>
<comment type="pathway">
    <text evidence="2 11">Cofactor biosynthesis; NAD(+) biosynthesis; deamido-NAD(+) from nicotinate D-ribonucleotide: step 1/1.</text>
</comment>
<evidence type="ECO:0000256" key="2">
    <source>
        <dbReference type="ARBA" id="ARBA00005019"/>
    </source>
</evidence>
<evidence type="ECO:0000256" key="9">
    <source>
        <dbReference type="ARBA" id="ARBA00023027"/>
    </source>
</evidence>
<dbReference type="Proteomes" id="UP001595607">
    <property type="component" value="Unassembled WGS sequence"/>
</dbReference>
<dbReference type="PANTHER" id="PTHR39321:SF3">
    <property type="entry name" value="PHOSPHOPANTETHEINE ADENYLYLTRANSFERASE"/>
    <property type="match status" value="1"/>
</dbReference>
<feature type="domain" description="Cytidyltransferase-like" evidence="12">
    <location>
        <begin position="8"/>
        <end position="187"/>
    </location>
</feature>
<organism evidence="13 14">
    <name type="scientific">Parvularcula lutaonensis</name>
    <dbReference type="NCBI Taxonomy" id="491923"/>
    <lineage>
        <taxon>Bacteria</taxon>
        <taxon>Pseudomonadati</taxon>
        <taxon>Pseudomonadota</taxon>
        <taxon>Alphaproteobacteria</taxon>
        <taxon>Parvularculales</taxon>
        <taxon>Parvularculaceae</taxon>
        <taxon>Parvularcula</taxon>
    </lineage>
</organism>
<evidence type="ECO:0000256" key="1">
    <source>
        <dbReference type="ARBA" id="ARBA00002324"/>
    </source>
</evidence>
<dbReference type="PANTHER" id="PTHR39321">
    <property type="entry name" value="NICOTINATE-NUCLEOTIDE ADENYLYLTRANSFERASE-RELATED"/>
    <property type="match status" value="1"/>
</dbReference>
<evidence type="ECO:0000256" key="11">
    <source>
        <dbReference type="HAMAP-Rule" id="MF_00244"/>
    </source>
</evidence>
<dbReference type="RefSeq" id="WP_189576822.1">
    <property type="nucleotide sequence ID" value="NZ_BMXU01000002.1"/>
</dbReference>